<dbReference type="KEGG" id="mrr:Moror_5566"/>
<reference evidence="1 2" key="1">
    <citation type="journal article" date="2014" name="BMC Genomics">
        <title>Genome and secretome analysis of the hemibiotrophic fungal pathogen, Moniliophthora roreri, which causes frosty pod rot disease of cacao: mechanisms of the biotrophic and necrotrophic phases.</title>
        <authorList>
            <person name="Meinhardt L.W."/>
            <person name="Costa G.G.L."/>
            <person name="Thomazella D.P.T."/>
            <person name="Teixeira P.J.P.L."/>
            <person name="Carazzolle M.F."/>
            <person name="Schuster S.C."/>
            <person name="Carlson J.E."/>
            <person name="Guiltinan M.J."/>
            <person name="Mieczkowski P."/>
            <person name="Farmer A."/>
            <person name="Ramaraj T."/>
            <person name="Crozier J."/>
            <person name="Davis R.E."/>
            <person name="Shao J."/>
            <person name="Melnick R.L."/>
            <person name="Pereira G.A.G."/>
            <person name="Bailey B.A."/>
        </authorList>
    </citation>
    <scope>NUCLEOTIDE SEQUENCE [LARGE SCALE GENOMIC DNA]</scope>
    <source>
        <strain evidence="1 2">MCA 2997</strain>
    </source>
</reference>
<protein>
    <recommendedName>
        <fullName evidence="3">F-box domain-containing protein</fullName>
    </recommendedName>
</protein>
<name>V2X2Y8_MONRO</name>
<gene>
    <name evidence="1" type="ORF">Moror_5566</name>
</gene>
<evidence type="ECO:0008006" key="3">
    <source>
        <dbReference type="Google" id="ProtNLM"/>
    </source>
</evidence>
<accession>V2X2Y8</accession>
<comment type="caution">
    <text evidence="1">The sequence shown here is derived from an EMBL/GenBank/DDBJ whole genome shotgun (WGS) entry which is preliminary data.</text>
</comment>
<dbReference type="HOGENOM" id="CLU_611223_0_0_1"/>
<evidence type="ECO:0000313" key="1">
    <source>
        <dbReference type="EMBL" id="ESK88167.1"/>
    </source>
</evidence>
<dbReference type="Proteomes" id="UP000017559">
    <property type="component" value="Unassembled WGS sequence"/>
</dbReference>
<keyword evidence="2" id="KW-1185">Reference proteome</keyword>
<organism evidence="1 2">
    <name type="scientific">Moniliophthora roreri (strain MCA 2997)</name>
    <name type="common">Cocoa frosty pod rot fungus</name>
    <name type="synonym">Crinipellis roreri</name>
    <dbReference type="NCBI Taxonomy" id="1381753"/>
    <lineage>
        <taxon>Eukaryota</taxon>
        <taxon>Fungi</taxon>
        <taxon>Dikarya</taxon>
        <taxon>Basidiomycota</taxon>
        <taxon>Agaricomycotina</taxon>
        <taxon>Agaricomycetes</taxon>
        <taxon>Agaricomycetidae</taxon>
        <taxon>Agaricales</taxon>
        <taxon>Marasmiineae</taxon>
        <taxon>Marasmiaceae</taxon>
        <taxon>Moniliophthora</taxon>
    </lineage>
</organism>
<sequence>MPAFRSEKLEPYPTLPPELSDLVIDILCSSNIDLKACSQVCRAWRPRAQIHLFSTVVFAIPGSLFPNEIPPHVDTFMRRMDFIASVNLLPLVRSFTFDVREAQLDPTSLAKITNTLLSSLPFENLRKLDVRWRDWSRFIYDDRTLLPALIRRNIHLETLILQNQWISSLEELETYLGFRSPNLRCLGLYEVGQTELSTAEVHTIISCLKTKVGYPQQGLCIPRLQELGVGSVNMQILGDIILDPEVYDLRCLDRMAFPFGLRDVVLSKKMSTGRRQLLHTQAERITSLSCELRYFRSASVLDSSLPQVPLPNLSRLELLAVINIEVLLSALDRIIPHAPNMEALHIGMYWQPRHRLFSLHDSPISAFLDPRLRSLLDGRRLCVSVSVDLAVNSDMVPLLSTEMLRTLFSQTTQLPGVTFEARKADQWWGKDLVYQAPSVYSVRYKYET</sequence>
<dbReference type="AlphaFoldDB" id="V2X2Y8"/>
<dbReference type="OrthoDB" id="2919154at2759"/>
<proteinExistence type="predicted"/>
<dbReference type="EMBL" id="AWSO01000690">
    <property type="protein sequence ID" value="ESK88167.1"/>
    <property type="molecule type" value="Genomic_DNA"/>
</dbReference>
<evidence type="ECO:0000313" key="2">
    <source>
        <dbReference type="Proteomes" id="UP000017559"/>
    </source>
</evidence>
<dbReference type="SUPFAM" id="SSF52047">
    <property type="entry name" value="RNI-like"/>
    <property type="match status" value="1"/>
</dbReference>